<protein>
    <submittedName>
        <fullName evidence="2">Predicted protein</fullName>
    </submittedName>
</protein>
<dbReference type="AlphaFoldDB" id="D2VNF8"/>
<name>D2VNF8_NAEGR</name>
<sequence>MPKHNKSLTTSKSIPSSEEHSGIKKKQNTQTVLVNSIRKKKIERAIKNDYETEKAKKEEDKNDFLSKMSEDYNPTSTEGQFEMMRGLMKKTTKKSGLDIFDDDEEMEESKKKDEEPIDENHLVKTSEQQVSILEKVLSKKKKSEELKKKYEKKEAMEKIALEQLPFSKSTTKSTTTPSSTSATTTSSVKSTTTTTTTDFIPLAVPQTEVKSIDKDLPFVKAPISKTICLHCERERTIRGLMIKYVIVTNDQDEVIYHAASEDTLRAIAEDKEAVASSTQANISLGEVTYSLLTIREHLSKIFRKTFVIVGYTIYNDMIGIFGPRNIREFQSKLRDVGIVDPNTEQPLDRSMLTNVSVLLSKLLGLNNTKKMTRIENTTNIYKAYKLHSKIFDKYSKQSSLDLLGFEERQLIKKEKKVQYQQKYMTAINGSIDNILSQMKNK</sequence>
<feature type="compositionally biased region" description="Basic and acidic residues" evidence="1">
    <location>
        <begin position="47"/>
        <end position="70"/>
    </location>
</feature>
<organism evidence="3">
    <name type="scientific">Naegleria gruberi</name>
    <name type="common">Amoeba</name>
    <dbReference type="NCBI Taxonomy" id="5762"/>
    <lineage>
        <taxon>Eukaryota</taxon>
        <taxon>Discoba</taxon>
        <taxon>Heterolobosea</taxon>
        <taxon>Tetramitia</taxon>
        <taxon>Eutetramitia</taxon>
        <taxon>Vahlkampfiidae</taxon>
        <taxon>Naegleria</taxon>
    </lineage>
</organism>
<dbReference type="EMBL" id="GG738884">
    <property type="protein sequence ID" value="EFC41651.1"/>
    <property type="molecule type" value="Genomic_DNA"/>
</dbReference>
<feature type="compositionally biased region" description="Polar residues" evidence="1">
    <location>
        <begin position="7"/>
        <end position="16"/>
    </location>
</feature>
<dbReference type="RefSeq" id="XP_002674395.1">
    <property type="nucleotide sequence ID" value="XM_002674349.1"/>
</dbReference>
<dbReference type="OMA" id="HCERERT"/>
<keyword evidence="3" id="KW-1185">Reference proteome</keyword>
<gene>
    <name evidence="2" type="ORF">NAEGRDRAFT_50989</name>
</gene>
<dbReference type="OrthoDB" id="10259910at2759"/>
<feature type="compositionally biased region" description="Basic and acidic residues" evidence="1">
    <location>
        <begin position="108"/>
        <end position="124"/>
    </location>
</feature>
<dbReference type="InParanoid" id="D2VNF8"/>
<dbReference type="VEuPathDB" id="AmoebaDB:NAEGRDRAFT_50989"/>
<feature type="region of interest" description="Disordered" evidence="1">
    <location>
        <begin position="1"/>
        <end position="33"/>
    </location>
</feature>
<evidence type="ECO:0000256" key="1">
    <source>
        <dbReference type="SAM" id="MobiDB-lite"/>
    </source>
</evidence>
<proteinExistence type="predicted"/>
<feature type="region of interest" description="Disordered" evidence="1">
    <location>
        <begin position="169"/>
        <end position="191"/>
    </location>
</feature>
<evidence type="ECO:0000313" key="2">
    <source>
        <dbReference type="EMBL" id="EFC41651.1"/>
    </source>
</evidence>
<reference evidence="2 3" key="1">
    <citation type="journal article" date="2010" name="Cell">
        <title>The genome of Naegleria gruberi illuminates early eukaryotic versatility.</title>
        <authorList>
            <person name="Fritz-Laylin L.K."/>
            <person name="Prochnik S.E."/>
            <person name="Ginger M.L."/>
            <person name="Dacks J.B."/>
            <person name="Carpenter M.L."/>
            <person name="Field M.C."/>
            <person name="Kuo A."/>
            <person name="Paredez A."/>
            <person name="Chapman J."/>
            <person name="Pham J."/>
            <person name="Shu S."/>
            <person name="Neupane R."/>
            <person name="Cipriano M."/>
            <person name="Mancuso J."/>
            <person name="Tu H."/>
            <person name="Salamov A."/>
            <person name="Lindquist E."/>
            <person name="Shapiro H."/>
            <person name="Lucas S."/>
            <person name="Grigoriev I.V."/>
            <person name="Cande W.Z."/>
            <person name="Fulton C."/>
            <person name="Rokhsar D.S."/>
            <person name="Dawson S.C."/>
        </authorList>
    </citation>
    <scope>NUCLEOTIDE SEQUENCE [LARGE SCALE GENOMIC DNA]</scope>
    <source>
        <strain evidence="2 3">NEG-M</strain>
    </source>
</reference>
<dbReference type="KEGG" id="ngr:NAEGRDRAFT_50989"/>
<accession>D2VNF8</accession>
<evidence type="ECO:0000313" key="3">
    <source>
        <dbReference type="Proteomes" id="UP000006671"/>
    </source>
</evidence>
<feature type="region of interest" description="Disordered" evidence="1">
    <location>
        <begin position="92"/>
        <end position="125"/>
    </location>
</feature>
<dbReference type="Proteomes" id="UP000006671">
    <property type="component" value="Unassembled WGS sequence"/>
</dbReference>
<feature type="region of interest" description="Disordered" evidence="1">
    <location>
        <begin position="47"/>
        <end position="78"/>
    </location>
</feature>
<dbReference type="GeneID" id="8855065"/>